<evidence type="ECO:0000313" key="1">
    <source>
        <dbReference type="EMBL" id="KAI3750235.1"/>
    </source>
</evidence>
<accession>A0ACB9DUZ6</accession>
<reference evidence="2" key="1">
    <citation type="journal article" date="2022" name="Mol. Ecol. Resour.">
        <title>The genomes of chicory, endive, great burdock and yacon provide insights into Asteraceae palaeo-polyploidization history and plant inulin production.</title>
        <authorList>
            <person name="Fan W."/>
            <person name="Wang S."/>
            <person name="Wang H."/>
            <person name="Wang A."/>
            <person name="Jiang F."/>
            <person name="Liu H."/>
            <person name="Zhao H."/>
            <person name="Xu D."/>
            <person name="Zhang Y."/>
        </authorList>
    </citation>
    <scope>NUCLEOTIDE SEQUENCE [LARGE SCALE GENOMIC DNA]</scope>
    <source>
        <strain evidence="2">cv. Punajuju</strain>
    </source>
</reference>
<dbReference type="EMBL" id="CM042012">
    <property type="protein sequence ID" value="KAI3750235.1"/>
    <property type="molecule type" value="Genomic_DNA"/>
</dbReference>
<reference evidence="1 2" key="2">
    <citation type="journal article" date="2022" name="Mol. Ecol. Resour.">
        <title>The genomes of chicory, endive, great burdock and yacon provide insights into Asteraceae paleo-polyploidization history and plant inulin production.</title>
        <authorList>
            <person name="Fan W."/>
            <person name="Wang S."/>
            <person name="Wang H."/>
            <person name="Wang A."/>
            <person name="Jiang F."/>
            <person name="Liu H."/>
            <person name="Zhao H."/>
            <person name="Xu D."/>
            <person name="Zhang Y."/>
        </authorList>
    </citation>
    <scope>NUCLEOTIDE SEQUENCE [LARGE SCALE GENOMIC DNA]</scope>
    <source>
        <strain evidence="2">cv. Punajuju</strain>
        <tissue evidence="1">Leaves</tissue>
    </source>
</reference>
<gene>
    <name evidence="1" type="ORF">L2E82_20868</name>
</gene>
<sequence>MHISGVSFGVSFDRHTPKHGNLVVCPSLLPGILSVILFGLRYLVFWSSCPSARRGGFRLFFLSFLSVCNFRL</sequence>
<dbReference type="Proteomes" id="UP001055811">
    <property type="component" value="Linkage Group LG04"/>
</dbReference>
<comment type="caution">
    <text evidence="1">The sequence shown here is derived from an EMBL/GenBank/DDBJ whole genome shotgun (WGS) entry which is preliminary data.</text>
</comment>
<protein>
    <submittedName>
        <fullName evidence="1">Uncharacterized protein</fullName>
    </submittedName>
</protein>
<evidence type="ECO:0000313" key="2">
    <source>
        <dbReference type="Proteomes" id="UP001055811"/>
    </source>
</evidence>
<organism evidence="1 2">
    <name type="scientific">Cichorium intybus</name>
    <name type="common">Chicory</name>
    <dbReference type="NCBI Taxonomy" id="13427"/>
    <lineage>
        <taxon>Eukaryota</taxon>
        <taxon>Viridiplantae</taxon>
        <taxon>Streptophyta</taxon>
        <taxon>Embryophyta</taxon>
        <taxon>Tracheophyta</taxon>
        <taxon>Spermatophyta</taxon>
        <taxon>Magnoliopsida</taxon>
        <taxon>eudicotyledons</taxon>
        <taxon>Gunneridae</taxon>
        <taxon>Pentapetalae</taxon>
        <taxon>asterids</taxon>
        <taxon>campanulids</taxon>
        <taxon>Asterales</taxon>
        <taxon>Asteraceae</taxon>
        <taxon>Cichorioideae</taxon>
        <taxon>Cichorieae</taxon>
        <taxon>Cichoriinae</taxon>
        <taxon>Cichorium</taxon>
    </lineage>
</organism>
<keyword evidence="2" id="KW-1185">Reference proteome</keyword>
<name>A0ACB9DUZ6_CICIN</name>
<proteinExistence type="predicted"/>